<dbReference type="KEGG" id="hro:HELRODRAFT_162469"/>
<reference evidence="2 4" key="2">
    <citation type="journal article" date="2013" name="Nature">
        <title>Insights into bilaterian evolution from three spiralian genomes.</title>
        <authorList>
            <person name="Simakov O."/>
            <person name="Marletaz F."/>
            <person name="Cho S.J."/>
            <person name="Edsinger-Gonzales E."/>
            <person name="Havlak P."/>
            <person name="Hellsten U."/>
            <person name="Kuo D.H."/>
            <person name="Larsson T."/>
            <person name="Lv J."/>
            <person name="Arendt D."/>
            <person name="Savage R."/>
            <person name="Osoegawa K."/>
            <person name="de Jong P."/>
            <person name="Grimwood J."/>
            <person name="Chapman J.A."/>
            <person name="Shapiro H."/>
            <person name="Aerts A."/>
            <person name="Otillar R.P."/>
            <person name="Terry A.Y."/>
            <person name="Boore J.L."/>
            <person name="Grigoriev I.V."/>
            <person name="Lindberg D.R."/>
            <person name="Seaver E.C."/>
            <person name="Weisblat D.A."/>
            <person name="Putnam N.H."/>
            <person name="Rokhsar D.S."/>
        </authorList>
    </citation>
    <scope>NUCLEOTIDE SEQUENCE</scope>
</reference>
<reference evidence="4" key="1">
    <citation type="submission" date="2012-12" db="EMBL/GenBank/DDBJ databases">
        <authorList>
            <person name="Hellsten U."/>
            <person name="Grimwood J."/>
            <person name="Chapman J.A."/>
            <person name="Shapiro H."/>
            <person name="Aerts A."/>
            <person name="Otillar R.P."/>
            <person name="Terry A.Y."/>
            <person name="Boore J.L."/>
            <person name="Simakov O."/>
            <person name="Marletaz F."/>
            <person name="Cho S.-J."/>
            <person name="Edsinger-Gonzales E."/>
            <person name="Havlak P."/>
            <person name="Kuo D.-H."/>
            <person name="Larsson T."/>
            <person name="Lv J."/>
            <person name="Arendt D."/>
            <person name="Savage R."/>
            <person name="Osoegawa K."/>
            <person name="de Jong P."/>
            <person name="Lindberg D.R."/>
            <person name="Seaver E.C."/>
            <person name="Weisblat D.A."/>
            <person name="Putnam N.H."/>
            <person name="Grigoriev I.V."/>
            <person name="Rokhsar D.S."/>
        </authorList>
    </citation>
    <scope>NUCLEOTIDE SEQUENCE</scope>
</reference>
<evidence type="ECO:0000313" key="4">
    <source>
        <dbReference type="Proteomes" id="UP000015101"/>
    </source>
</evidence>
<dbReference type="GeneID" id="20199600"/>
<evidence type="ECO:0000313" key="2">
    <source>
        <dbReference type="EMBL" id="ESN98994.1"/>
    </source>
</evidence>
<name>T1ESQ0_HELRO</name>
<reference evidence="3" key="3">
    <citation type="submission" date="2015-06" db="UniProtKB">
        <authorList>
            <consortium name="EnsemblMetazoa"/>
        </authorList>
    </citation>
    <scope>IDENTIFICATION</scope>
</reference>
<gene>
    <name evidence="3" type="primary">20199600</name>
    <name evidence="2" type="ORF">HELRODRAFT_162469</name>
</gene>
<dbReference type="EnsemblMetazoa" id="HelroT162469">
    <property type="protein sequence ID" value="HelroP162469"/>
    <property type="gene ID" value="HelroG162469"/>
</dbReference>
<feature type="compositionally biased region" description="Polar residues" evidence="1">
    <location>
        <begin position="197"/>
        <end position="206"/>
    </location>
</feature>
<dbReference type="Proteomes" id="UP000015101">
    <property type="component" value="Unassembled WGS sequence"/>
</dbReference>
<proteinExistence type="predicted"/>
<dbReference type="EMBL" id="AMQM01001094">
    <property type="status" value="NOT_ANNOTATED_CDS"/>
    <property type="molecule type" value="Genomic_DNA"/>
</dbReference>
<evidence type="ECO:0000256" key="1">
    <source>
        <dbReference type="SAM" id="MobiDB-lite"/>
    </source>
</evidence>
<protein>
    <submittedName>
        <fullName evidence="2 3">Uncharacterized protein</fullName>
    </submittedName>
</protein>
<feature type="region of interest" description="Disordered" evidence="1">
    <location>
        <begin position="188"/>
        <end position="212"/>
    </location>
</feature>
<accession>T1ESQ0</accession>
<dbReference type="AlphaFoldDB" id="T1ESQ0"/>
<evidence type="ECO:0000313" key="3">
    <source>
        <dbReference type="EnsemblMetazoa" id="HelroP162469"/>
    </source>
</evidence>
<dbReference type="RefSeq" id="XP_009022911.1">
    <property type="nucleotide sequence ID" value="XM_009024663.1"/>
</dbReference>
<dbReference type="CTD" id="20199600"/>
<dbReference type="InParanoid" id="T1ESQ0"/>
<organism evidence="3 4">
    <name type="scientific">Helobdella robusta</name>
    <name type="common">Californian leech</name>
    <dbReference type="NCBI Taxonomy" id="6412"/>
    <lineage>
        <taxon>Eukaryota</taxon>
        <taxon>Metazoa</taxon>
        <taxon>Spiralia</taxon>
        <taxon>Lophotrochozoa</taxon>
        <taxon>Annelida</taxon>
        <taxon>Clitellata</taxon>
        <taxon>Hirudinea</taxon>
        <taxon>Rhynchobdellida</taxon>
        <taxon>Glossiphoniidae</taxon>
        <taxon>Helobdella</taxon>
    </lineage>
</organism>
<sequence length="328" mass="37354">MVKQNIEKILQSIKKTSYGTGEFKVVEPGNIRTNATTPNYQATLKEVEEMNSVLETLHRTILSQLQPYSQANSVLPSNYNNSNNVVDENFIKAVKQSALDSPQFKDQLKLINKVHHLKSKLSFAGLLLKRMSREKNKLLKLSNQQQFIIKKLSASVGNVRTIPSKSESNMNVKVSSELSDRKIINDENSLVEDESSVKNSNQSVGNNPPLRSMNESEAHDFLDEIWQMLDEDEENNIFNDTKAKDEADDNVKNMFSPDWMLNSSKKYIHMRQPRIKHETVPHKLPKTDKTEKEVKTGGSFSKPITSSVNKGQLLDMKRMLYKDANLTK</sequence>
<dbReference type="EMBL" id="KB097143">
    <property type="protein sequence ID" value="ESN98994.1"/>
    <property type="molecule type" value="Genomic_DNA"/>
</dbReference>
<dbReference type="HOGENOM" id="CLU_848043_0_0_1"/>
<keyword evidence="4" id="KW-1185">Reference proteome</keyword>